<gene>
    <name evidence="5" type="ORF">SAMN05421788_10995</name>
</gene>
<dbReference type="Pfam" id="PF16344">
    <property type="entry name" value="FecR_C"/>
    <property type="match status" value="1"/>
</dbReference>
<feature type="coiled-coil region" evidence="1">
    <location>
        <begin position="26"/>
        <end position="53"/>
    </location>
</feature>
<accession>A0A173MIU4</accession>
<evidence type="ECO:0000313" key="6">
    <source>
        <dbReference type="Proteomes" id="UP000186917"/>
    </source>
</evidence>
<feature type="transmembrane region" description="Helical" evidence="2">
    <location>
        <begin position="84"/>
        <end position="105"/>
    </location>
</feature>
<keyword evidence="2" id="KW-0472">Membrane</keyword>
<dbReference type="GO" id="GO:0016989">
    <property type="term" value="F:sigma factor antagonist activity"/>
    <property type="evidence" value="ECO:0007669"/>
    <property type="project" value="TreeGrafter"/>
</dbReference>
<dbReference type="InterPro" id="IPR006860">
    <property type="entry name" value="FecR"/>
</dbReference>
<evidence type="ECO:0000256" key="1">
    <source>
        <dbReference type="SAM" id="Coils"/>
    </source>
</evidence>
<sequence>MSTEKQQEVNKAFDAWLTGELTDEQRKELLNSLESAEGEARVQEEMMRDYEGSVTAAEANVKTQIDAWLLNNMQAQPKVVRLRWWKYVAAAVVVLALSGMGYLFWEQKSGQTQLARQRYKNDLMPGGDKAILTLPDGSTLVLDGAHTGLIAMGNGGTVHNEQGVLSFNGNGTAVYQDIHTPVAGKIALKLSDGTRVWLDANSGIHFPTAFTGKTREVEVMGQAYFEVAESRGKPFLVHVKGETIRVLGTRFNVNSYAGEGKVKTTLIQGSVKVSGSGKDLVLKPGEEANGMALNTTPDINETVGWKEGEFRFNGANIETIMSQVARWYGAEIRYKDDISEEFVARIQRNVPVSELLLLLEATNQVHFEIEGKVITVSK</sequence>
<dbReference type="EMBL" id="FTOR01000009">
    <property type="protein sequence ID" value="SIT29974.1"/>
    <property type="molecule type" value="Genomic_DNA"/>
</dbReference>
<dbReference type="InterPro" id="IPR032508">
    <property type="entry name" value="FecR_C"/>
</dbReference>
<dbReference type="Pfam" id="PF04773">
    <property type="entry name" value="FecR"/>
    <property type="match status" value="1"/>
</dbReference>
<dbReference type="RefSeq" id="WP_076381418.1">
    <property type="nucleotide sequence ID" value="NZ_AP017422.1"/>
</dbReference>
<dbReference type="PIRSF" id="PIRSF018266">
    <property type="entry name" value="FecR"/>
    <property type="match status" value="1"/>
</dbReference>
<proteinExistence type="predicted"/>
<keyword evidence="2" id="KW-0812">Transmembrane</keyword>
<protein>
    <submittedName>
        <fullName evidence="5">FecR family protein</fullName>
    </submittedName>
</protein>
<dbReference type="PANTHER" id="PTHR30273:SF2">
    <property type="entry name" value="PROTEIN FECR"/>
    <property type="match status" value="1"/>
</dbReference>
<evidence type="ECO:0000256" key="2">
    <source>
        <dbReference type="SAM" id="Phobius"/>
    </source>
</evidence>
<dbReference type="AlphaFoldDB" id="A0A173MIU4"/>
<dbReference type="Gene3D" id="2.60.120.1440">
    <property type="match status" value="1"/>
</dbReference>
<name>A0A173MIU4_9BACT</name>
<keyword evidence="1" id="KW-0175">Coiled coil</keyword>
<dbReference type="Gene3D" id="3.55.50.30">
    <property type="match status" value="1"/>
</dbReference>
<evidence type="ECO:0000259" key="4">
    <source>
        <dbReference type="Pfam" id="PF16344"/>
    </source>
</evidence>
<dbReference type="KEGG" id="fln:FLA_3579"/>
<dbReference type="PANTHER" id="PTHR30273">
    <property type="entry name" value="PERIPLASMIC SIGNAL SENSOR AND SIGMA FACTOR ACTIVATOR FECR-RELATED"/>
    <property type="match status" value="1"/>
</dbReference>
<dbReference type="OrthoDB" id="629393at2"/>
<reference evidence="6" key="1">
    <citation type="submission" date="2017-01" db="EMBL/GenBank/DDBJ databases">
        <authorList>
            <person name="Varghese N."/>
            <person name="Submissions S."/>
        </authorList>
    </citation>
    <scope>NUCLEOTIDE SEQUENCE [LARGE SCALE GENOMIC DNA]</scope>
    <source>
        <strain evidence="6">DSM 21054</strain>
    </source>
</reference>
<evidence type="ECO:0000259" key="3">
    <source>
        <dbReference type="Pfam" id="PF04773"/>
    </source>
</evidence>
<dbReference type="Proteomes" id="UP000186917">
    <property type="component" value="Unassembled WGS sequence"/>
</dbReference>
<feature type="domain" description="FecR protein" evidence="3">
    <location>
        <begin position="177"/>
        <end position="272"/>
    </location>
</feature>
<dbReference type="STRING" id="477680.SAMN05421788_10995"/>
<dbReference type="InterPro" id="IPR012373">
    <property type="entry name" value="Ferrdict_sens_TM"/>
</dbReference>
<keyword evidence="2" id="KW-1133">Transmembrane helix</keyword>
<evidence type="ECO:0000313" key="5">
    <source>
        <dbReference type="EMBL" id="SIT29974.1"/>
    </source>
</evidence>
<organism evidence="5 6">
    <name type="scientific">Filimonas lacunae</name>
    <dbReference type="NCBI Taxonomy" id="477680"/>
    <lineage>
        <taxon>Bacteria</taxon>
        <taxon>Pseudomonadati</taxon>
        <taxon>Bacteroidota</taxon>
        <taxon>Chitinophagia</taxon>
        <taxon>Chitinophagales</taxon>
        <taxon>Chitinophagaceae</taxon>
        <taxon>Filimonas</taxon>
    </lineage>
</organism>
<keyword evidence="6" id="KW-1185">Reference proteome</keyword>
<feature type="domain" description="Protein FecR C-terminal" evidence="4">
    <location>
        <begin position="309"/>
        <end position="376"/>
    </location>
</feature>